<sequence length="63" mass="6991">MNEKLDKMTGQNSLLSTGTKGRPELSGCDVAYLQGNELYDVVDVFRREKQRAAQSDDPVADND</sequence>
<gene>
    <name evidence="2" type="ORF">M514_26128</name>
</gene>
<protein>
    <submittedName>
        <fullName evidence="2">Uncharacterized protein</fullName>
    </submittedName>
</protein>
<feature type="region of interest" description="Disordered" evidence="1">
    <location>
        <begin position="1"/>
        <end position="26"/>
    </location>
</feature>
<evidence type="ECO:0000256" key="1">
    <source>
        <dbReference type="SAM" id="MobiDB-lite"/>
    </source>
</evidence>
<evidence type="ECO:0000313" key="2">
    <source>
        <dbReference type="EMBL" id="KFD61727.1"/>
    </source>
</evidence>
<dbReference type="AlphaFoldDB" id="A0A085MWY1"/>
<reference evidence="2" key="1">
    <citation type="journal article" date="2014" name="Nat. Genet.">
        <title>Genome and transcriptome of the porcine whipworm Trichuris suis.</title>
        <authorList>
            <person name="Jex A.R."/>
            <person name="Nejsum P."/>
            <person name="Schwarz E.M."/>
            <person name="Hu L."/>
            <person name="Young N.D."/>
            <person name="Hall R.S."/>
            <person name="Korhonen P.K."/>
            <person name="Liao S."/>
            <person name="Thamsborg S."/>
            <person name="Xia J."/>
            <person name="Xu P."/>
            <person name="Wang S."/>
            <person name="Scheerlinck J.P."/>
            <person name="Hofmann A."/>
            <person name="Sternberg P.W."/>
            <person name="Wang J."/>
            <person name="Gasser R.B."/>
        </authorList>
    </citation>
    <scope>NUCLEOTIDE SEQUENCE [LARGE SCALE GENOMIC DNA]</scope>
    <source>
        <strain evidence="2">DCEP-RM93F</strain>
    </source>
</reference>
<feature type="compositionally biased region" description="Polar residues" evidence="1">
    <location>
        <begin position="9"/>
        <end position="19"/>
    </location>
</feature>
<proteinExistence type="predicted"/>
<name>A0A085MWY1_9BILA</name>
<dbReference type="EMBL" id="KL367614">
    <property type="protein sequence ID" value="KFD61727.1"/>
    <property type="molecule type" value="Genomic_DNA"/>
</dbReference>
<dbReference type="Proteomes" id="UP000030758">
    <property type="component" value="Unassembled WGS sequence"/>
</dbReference>
<accession>A0A085MWY1</accession>
<organism evidence="2">
    <name type="scientific">Trichuris suis</name>
    <name type="common">pig whipworm</name>
    <dbReference type="NCBI Taxonomy" id="68888"/>
    <lineage>
        <taxon>Eukaryota</taxon>
        <taxon>Metazoa</taxon>
        <taxon>Ecdysozoa</taxon>
        <taxon>Nematoda</taxon>
        <taxon>Enoplea</taxon>
        <taxon>Dorylaimia</taxon>
        <taxon>Trichinellida</taxon>
        <taxon>Trichuridae</taxon>
        <taxon>Trichuris</taxon>
    </lineage>
</organism>